<keyword evidence="2" id="KW-0813">Transport</keyword>
<dbReference type="InterPro" id="IPR036259">
    <property type="entry name" value="MFS_trans_sf"/>
</dbReference>
<evidence type="ECO:0000256" key="1">
    <source>
        <dbReference type="ARBA" id="ARBA00004141"/>
    </source>
</evidence>
<evidence type="ECO:0000256" key="5">
    <source>
        <dbReference type="ARBA" id="ARBA00023136"/>
    </source>
</evidence>
<dbReference type="PANTHER" id="PTHR43791:SF65">
    <property type="entry name" value="MAJOR FACILITATOR SUPERFAMILY (MFS) PROFILE DOMAIN-CONTAINING PROTEIN-RELATED"/>
    <property type="match status" value="1"/>
</dbReference>
<dbReference type="EnsemblFungi" id="MAPG_06136T0">
    <property type="protein sequence ID" value="MAPG_06136T0"/>
    <property type="gene ID" value="MAPG_06136"/>
</dbReference>
<evidence type="ECO:0000256" key="7">
    <source>
        <dbReference type="SAM" id="Phobius"/>
    </source>
</evidence>
<reference evidence="10" key="1">
    <citation type="submission" date="2010-05" db="EMBL/GenBank/DDBJ databases">
        <title>The genome sequence of Magnaporthe poae strain ATCC 64411.</title>
        <authorList>
            <person name="Ma L.-J."/>
            <person name="Dead R."/>
            <person name="Young S."/>
            <person name="Zeng Q."/>
            <person name="Koehrsen M."/>
            <person name="Alvarado L."/>
            <person name="Berlin A."/>
            <person name="Chapman S.B."/>
            <person name="Chen Z."/>
            <person name="Freedman E."/>
            <person name="Gellesch M."/>
            <person name="Goldberg J."/>
            <person name="Griggs A."/>
            <person name="Gujja S."/>
            <person name="Heilman E.R."/>
            <person name="Heiman D."/>
            <person name="Hepburn T."/>
            <person name="Howarth C."/>
            <person name="Jen D."/>
            <person name="Larson L."/>
            <person name="Mehta T."/>
            <person name="Neiman D."/>
            <person name="Pearson M."/>
            <person name="Roberts A."/>
            <person name="Saif S."/>
            <person name="Shea T."/>
            <person name="Shenoy N."/>
            <person name="Sisk P."/>
            <person name="Stolte C."/>
            <person name="Sykes S."/>
            <person name="Walk T."/>
            <person name="White J."/>
            <person name="Yandava C."/>
            <person name="Haas B."/>
            <person name="Nusbaum C."/>
            <person name="Birren B."/>
        </authorList>
    </citation>
    <scope>NUCLEOTIDE SEQUENCE [LARGE SCALE GENOMIC DNA]</scope>
    <source>
        <strain evidence="10">ATCC 64411 / 73-15</strain>
    </source>
</reference>
<dbReference type="Proteomes" id="UP000011715">
    <property type="component" value="Unassembled WGS sequence"/>
</dbReference>
<dbReference type="OMA" id="ARVCTFA"/>
<dbReference type="VEuPathDB" id="FungiDB:MAPG_06136"/>
<dbReference type="GO" id="GO:0022857">
    <property type="term" value="F:transmembrane transporter activity"/>
    <property type="evidence" value="ECO:0007669"/>
    <property type="project" value="InterPro"/>
</dbReference>
<dbReference type="InterPro" id="IPR011701">
    <property type="entry name" value="MFS"/>
</dbReference>
<proteinExistence type="predicted"/>
<evidence type="ECO:0000313" key="9">
    <source>
        <dbReference type="EnsemblFungi" id="MAPG_06136T0"/>
    </source>
</evidence>
<dbReference type="EMBL" id="GL876970">
    <property type="protein sequence ID" value="KLU87132.1"/>
    <property type="molecule type" value="Genomic_DNA"/>
</dbReference>
<reference evidence="9" key="5">
    <citation type="submission" date="2015-06" db="UniProtKB">
        <authorList>
            <consortium name="EnsemblFungi"/>
        </authorList>
    </citation>
    <scope>IDENTIFICATION</scope>
    <source>
        <strain evidence="9">ATCC 64411</strain>
    </source>
</reference>
<evidence type="ECO:0000313" key="10">
    <source>
        <dbReference type="Proteomes" id="UP000011715"/>
    </source>
</evidence>
<dbReference type="STRING" id="644358.A0A0C4E183"/>
<evidence type="ECO:0000256" key="6">
    <source>
        <dbReference type="SAM" id="MobiDB-lite"/>
    </source>
</evidence>
<protein>
    <recommendedName>
        <fullName evidence="11">Phthalate transporter</fullName>
    </recommendedName>
</protein>
<accession>A0A0C4E183</accession>
<dbReference type="eggNOG" id="KOG2533">
    <property type="taxonomic scope" value="Eukaryota"/>
</dbReference>
<feature type="region of interest" description="Disordered" evidence="6">
    <location>
        <begin position="1"/>
        <end position="38"/>
    </location>
</feature>
<reference evidence="9" key="4">
    <citation type="journal article" date="2015" name="G3 (Bethesda)">
        <title>Genome sequences of three phytopathogenic species of the Magnaporthaceae family of fungi.</title>
        <authorList>
            <person name="Okagaki L.H."/>
            <person name="Nunes C.C."/>
            <person name="Sailsbery J."/>
            <person name="Clay B."/>
            <person name="Brown D."/>
            <person name="John T."/>
            <person name="Oh Y."/>
            <person name="Young N."/>
            <person name="Fitzgerald M."/>
            <person name="Haas B.J."/>
            <person name="Zeng Q."/>
            <person name="Young S."/>
            <person name="Adiconis X."/>
            <person name="Fan L."/>
            <person name="Levin J.Z."/>
            <person name="Mitchell T.K."/>
            <person name="Okubara P.A."/>
            <person name="Farman M.L."/>
            <person name="Kohn L.M."/>
            <person name="Birren B."/>
            <person name="Ma L.-J."/>
            <person name="Dean R.A."/>
        </authorList>
    </citation>
    <scope>NUCLEOTIDE SEQUENCE</scope>
    <source>
        <strain evidence="9">ATCC 64411 / 73-15</strain>
    </source>
</reference>
<keyword evidence="4 7" id="KW-1133">Transmembrane helix</keyword>
<evidence type="ECO:0008006" key="11">
    <source>
        <dbReference type="Google" id="ProtNLM"/>
    </source>
</evidence>
<dbReference type="SUPFAM" id="SSF103473">
    <property type="entry name" value="MFS general substrate transporter"/>
    <property type="match status" value="1"/>
</dbReference>
<sequence>MPAKSAAPIKEPLPSRGEGSTSETDEQKSTIADTPPLGECTADDRKFWWEKGNKLDPDAIATQILAETRLVRNTTRSWENIHRFNPLARWTWGEETSVIRKMDVRIMLWTCVMLFTLEMDRGNLGSAVSDDLLTDLGLTTNNYNLGHTIFALSYLMAELPSQLVSKWIGPDRWIPAQVTLWSIVAMCQFRLSGRTSFLVCRSLLGLIQGGFIPDIILYLSYFYKHHEMTIRLGFFYLAMTAADIMSSFLAYGILHMRGVHGLPGWRWLFLIEGAITLCVGLASFVMMPAGPTETAGNLRGKAGWFTEREEEIMVNRIIRDNPNKGSMHNRQPVTPKLLWKCLCEFDLWPLYLYALTAMIAFVPVAQYMTLNLRGMGFTVFETNLLTIPNRVIAAFTTVILMYSSERNGQVLLPAVFSQVWVMPPLIWLAVRNGATTGRWQVWGAITAMLSKPMAHPLTVNLVSRNSSSVRMRTVSAAMYNMFTQACTILGSSIYRADDAPLYRRRNRVLLGLVTWNIVLLVGTKAYYMWRNRTRERAWDGLATDEKAAYLMAKSDRGNKGLDFRFTH</sequence>
<feature type="transmembrane region" description="Helical" evidence="7">
    <location>
        <begin position="198"/>
        <end position="221"/>
    </location>
</feature>
<evidence type="ECO:0000256" key="4">
    <source>
        <dbReference type="ARBA" id="ARBA00022989"/>
    </source>
</evidence>
<keyword evidence="5 7" id="KW-0472">Membrane</keyword>
<evidence type="ECO:0000256" key="3">
    <source>
        <dbReference type="ARBA" id="ARBA00022692"/>
    </source>
</evidence>
<gene>
    <name evidence="8" type="ORF">MAPG_06136</name>
</gene>
<evidence type="ECO:0000256" key="2">
    <source>
        <dbReference type="ARBA" id="ARBA00022448"/>
    </source>
</evidence>
<dbReference type="Gene3D" id="1.20.1250.20">
    <property type="entry name" value="MFS general substrate transporter like domains"/>
    <property type="match status" value="1"/>
</dbReference>
<reference evidence="8" key="2">
    <citation type="submission" date="2010-05" db="EMBL/GenBank/DDBJ databases">
        <title>The Genome Sequence of Magnaporthe poae strain ATCC 64411.</title>
        <authorList>
            <consortium name="The Broad Institute Genome Sequencing Platform"/>
            <consortium name="Broad Institute Genome Sequencing Center for Infectious Disease"/>
            <person name="Ma L.-J."/>
            <person name="Dead R."/>
            <person name="Young S."/>
            <person name="Zeng Q."/>
            <person name="Koehrsen M."/>
            <person name="Alvarado L."/>
            <person name="Berlin A."/>
            <person name="Chapman S.B."/>
            <person name="Chen Z."/>
            <person name="Freedman E."/>
            <person name="Gellesch M."/>
            <person name="Goldberg J."/>
            <person name="Griggs A."/>
            <person name="Gujja S."/>
            <person name="Heilman E.R."/>
            <person name="Heiman D."/>
            <person name="Hepburn T."/>
            <person name="Howarth C."/>
            <person name="Jen D."/>
            <person name="Larson L."/>
            <person name="Mehta T."/>
            <person name="Neiman D."/>
            <person name="Pearson M."/>
            <person name="Roberts A."/>
            <person name="Saif S."/>
            <person name="Shea T."/>
            <person name="Shenoy N."/>
            <person name="Sisk P."/>
            <person name="Stolte C."/>
            <person name="Sykes S."/>
            <person name="Walk T."/>
            <person name="White J."/>
            <person name="Yandava C."/>
            <person name="Haas B."/>
            <person name="Nusbaum C."/>
            <person name="Birren B."/>
        </authorList>
    </citation>
    <scope>NUCLEOTIDE SEQUENCE</scope>
    <source>
        <strain evidence="8">ATCC 64411</strain>
    </source>
</reference>
<feature type="transmembrane region" description="Helical" evidence="7">
    <location>
        <begin position="266"/>
        <end position="287"/>
    </location>
</feature>
<reference evidence="8" key="3">
    <citation type="submission" date="2011-03" db="EMBL/GenBank/DDBJ databases">
        <title>Annotation of Magnaporthe poae ATCC 64411.</title>
        <authorList>
            <person name="Ma L.-J."/>
            <person name="Dead R."/>
            <person name="Young S.K."/>
            <person name="Zeng Q."/>
            <person name="Gargeya S."/>
            <person name="Fitzgerald M."/>
            <person name="Haas B."/>
            <person name="Abouelleil A."/>
            <person name="Alvarado L."/>
            <person name="Arachchi H.M."/>
            <person name="Berlin A."/>
            <person name="Brown A."/>
            <person name="Chapman S.B."/>
            <person name="Chen Z."/>
            <person name="Dunbar C."/>
            <person name="Freedman E."/>
            <person name="Gearin G."/>
            <person name="Gellesch M."/>
            <person name="Goldberg J."/>
            <person name="Griggs A."/>
            <person name="Gujja S."/>
            <person name="Heiman D."/>
            <person name="Howarth C."/>
            <person name="Larson L."/>
            <person name="Lui A."/>
            <person name="MacDonald P.J.P."/>
            <person name="Mehta T."/>
            <person name="Montmayeur A."/>
            <person name="Murphy C."/>
            <person name="Neiman D."/>
            <person name="Pearson M."/>
            <person name="Priest M."/>
            <person name="Roberts A."/>
            <person name="Saif S."/>
            <person name="Shea T."/>
            <person name="Shenoy N."/>
            <person name="Sisk P."/>
            <person name="Stolte C."/>
            <person name="Sykes S."/>
            <person name="Yandava C."/>
            <person name="Wortman J."/>
            <person name="Nusbaum C."/>
            <person name="Birren B."/>
        </authorList>
    </citation>
    <scope>NUCLEOTIDE SEQUENCE</scope>
    <source>
        <strain evidence="8">ATCC 64411</strain>
    </source>
</reference>
<dbReference type="GO" id="GO:0016020">
    <property type="term" value="C:membrane"/>
    <property type="evidence" value="ECO:0007669"/>
    <property type="project" value="UniProtKB-SubCell"/>
</dbReference>
<dbReference type="PANTHER" id="PTHR43791">
    <property type="entry name" value="PERMEASE-RELATED"/>
    <property type="match status" value="1"/>
</dbReference>
<feature type="transmembrane region" description="Helical" evidence="7">
    <location>
        <begin position="508"/>
        <end position="527"/>
    </location>
</feature>
<name>A0A0C4E183_MAGP6</name>
<dbReference type="AlphaFoldDB" id="A0A0C4E183"/>
<feature type="transmembrane region" description="Helical" evidence="7">
    <location>
        <begin position="350"/>
        <end position="370"/>
    </location>
</feature>
<dbReference type="EMBL" id="ADBL01001472">
    <property type="status" value="NOT_ANNOTATED_CDS"/>
    <property type="molecule type" value="Genomic_DNA"/>
</dbReference>
<feature type="transmembrane region" description="Helical" evidence="7">
    <location>
        <begin position="233"/>
        <end position="254"/>
    </location>
</feature>
<dbReference type="Pfam" id="PF07690">
    <property type="entry name" value="MFS_1"/>
    <property type="match status" value="1"/>
</dbReference>
<feature type="transmembrane region" description="Helical" evidence="7">
    <location>
        <begin position="410"/>
        <end position="430"/>
    </location>
</feature>
<keyword evidence="10" id="KW-1185">Reference proteome</keyword>
<dbReference type="FunFam" id="1.20.1250.20:FF:000106">
    <property type="entry name" value="MFS transporter, putative"/>
    <property type="match status" value="1"/>
</dbReference>
<comment type="subcellular location">
    <subcellularLocation>
        <location evidence="1">Membrane</location>
        <topology evidence="1">Multi-pass membrane protein</topology>
    </subcellularLocation>
</comment>
<keyword evidence="3 7" id="KW-0812">Transmembrane</keyword>
<organism evidence="9 10">
    <name type="scientific">Magnaporthiopsis poae (strain ATCC 64411 / 73-15)</name>
    <name type="common">Kentucky bluegrass fungus</name>
    <name type="synonym">Magnaporthe poae</name>
    <dbReference type="NCBI Taxonomy" id="644358"/>
    <lineage>
        <taxon>Eukaryota</taxon>
        <taxon>Fungi</taxon>
        <taxon>Dikarya</taxon>
        <taxon>Ascomycota</taxon>
        <taxon>Pezizomycotina</taxon>
        <taxon>Sordariomycetes</taxon>
        <taxon>Sordariomycetidae</taxon>
        <taxon>Magnaporthales</taxon>
        <taxon>Magnaporthaceae</taxon>
        <taxon>Magnaporthiopsis</taxon>
    </lineage>
</organism>
<evidence type="ECO:0000313" key="8">
    <source>
        <dbReference type="EMBL" id="KLU87132.1"/>
    </source>
</evidence>
<dbReference type="OrthoDB" id="1935484at2759"/>